<organism evidence="1 2">
    <name type="scientific">Brassica napus</name>
    <name type="common">Rape</name>
    <dbReference type="NCBI Taxonomy" id="3708"/>
    <lineage>
        <taxon>Eukaryota</taxon>
        <taxon>Viridiplantae</taxon>
        <taxon>Streptophyta</taxon>
        <taxon>Embryophyta</taxon>
        <taxon>Tracheophyta</taxon>
        <taxon>Spermatophyta</taxon>
        <taxon>Magnoliopsida</taxon>
        <taxon>eudicotyledons</taxon>
        <taxon>Gunneridae</taxon>
        <taxon>Pentapetalae</taxon>
        <taxon>rosids</taxon>
        <taxon>malvids</taxon>
        <taxon>Brassicales</taxon>
        <taxon>Brassicaceae</taxon>
        <taxon>Brassiceae</taxon>
        <taxon>Brassica</taxon>
    </lineage>
</organism>
<accession>A0ABQ7ZET5</accession>
<dbReference type="EMBL" id="JAGKQM010000015">
    <property type="protein sequence ID" value="KAH0878733.1"/>
    <property type="molecule type" value="Genomic_DNA"/>
</dbReference>
<dbReference type="Proteomes" id="UP000824890">
    <property type="component" value="Unassembled WGS sequence"/>
</dbReference>
<evidence type="ECO:0000313" key="1">
    <source>
        <dbReference type="EMBL" id="KAH0878733.1"/>
    </source>
</evidence>
<reference evidence="1 2" key="1">
    <citation type="submission" date="2021-05" db="EMBL/GenBank/DDBJ databases">
        <title>Genome Assembly of Synthetic Allotetraploid Brassica napus Reveals Homoeologous Exchanges between Subgenomes.</title>
        <authorList>
            <person name="Davis J.T."/>
        </authorList>
    </citation>
    <scope>NUCLEOTIDE SEQUENCE [LARGE SCALE GENOMIC DNA]</scope>
    <source>
        <strain evidence="2">cv. Da-Ae</strain>
        <tissue evidence="1">Seedling</tissue>
    </source>
</reference>
<comment type="caution">
    <text evidence="1">The sequence shown here is derived from an EMBL/GenBank/DDBJ whole genome shotgun (WGS) entry which is preliminary data.</text>
</comment>
<name>A0ABQ7ZET5_BRANA</name>
<sequence>MKLASVSVSTMAEPNRLKLLGESTSGAEAYKGVRQANGIKIRVDLQGLVTISPPELAAVPAKKRLSAPA</sequence>
<evidence type="ECO:0000313" key="2">
    <source>
        <dbReference type="Proteomes" id="UP000824890"/>
    </source>
</evidence>
<protein>
    <submittedName>
        <fullName evidence="1">Uncharacterized protein</fullName>
    </submittedName>
</protein>
<keyword evidence="2" id="KW-1185">Reference proteome</keyword>
<gene>
    <name evidence="1" type="ORF">HID58_066127</name>
</gene>
<proteinExistence type="predicted"/>